<dbReference type="InterPro" id="IPR050179">
    <property type="entry name" value="Trans_hexapeptide_repeat"/>
</dbReference>
<dbReference type="SUPFAM" id="SSF51161">
    <property type="entry name" value="Trimeric LpxA-like enzymes"/>
    <property type="match status" value="1"/>
</dbReference>
<evidence type="ECO:0000256" key="2">
    <source>
        <dbReference type="ARBA" id="ARBA00022679"/>
    </source>
</evidence>
<reference evidence="8 9" key="1">
    <citation type="submission" date="2005-10" db="EMBL/GenBank/DDBJ databases">
        <title>Complete sequence of Geobacter metallireducens GS-15.</title>
        <authorList>
            <consortium name="US DOE Joint Genome Institute"/>
            <person name="Copeland A."/>
            <person name="Lucas S."/>
            <person name="Lapidus A."/>
            <person name="Barry K."/>
            <person name="Detter J.C."/>
            <person name="Glavina T."/>
            <person name="Hammon N."/>
            <person name="Israni S."/>
            <person name="Pitluck S."/>
            <person name="Di Bartolo G."/>
            <person name="Chain P."/>
            <person name="Schmutz J."/>
            <person name="Larimer F."/>
            <person name="Land M."/>
            <person name="Kyrpides N."/>
            <person name="Ivanova N."/>
            <person name="Richardson P."/>
        </authorList>
    </citation>
    <scope>NUCLEOTIDE SEQUENCE [LARGE SCALE GENOMIC DNA]</scope>
    <source>
        <strain evidence="9">ATCC 53774 / DSM 7210 / GS-15</strain>
    </source>
</reference>
<dbReference type="InterPro" id="IPR001451">
    <property type="entry name" value="Hexapep"/>
</dbReference>
<evidence type="ECO:0000313" key="9">
    <source>
        <dbReference type="Proteomes" id="UP000007073"/>
    </source>
</evidence>
<dbReference type="GO" id="GO:0016746">
    <property type="term" value="F:acyltransferase activity"/>
    <property type="evidence" value="ECO:0007669"/>
    <property type="project" value="UniProtKB-KW"/>
</dbReference>
<dbReference type="InterPro" id="IPR018357">
    <property type="entry name" value="Hexapep_transf_CS"/>
</dbReference>
<dbReference type="AlphaFoldDB" id="Q39T66"/>
<evidence type="ECO:0000256" key="4">
    <source>
        <dbReference type="ARBA" id="ARBA00023315"/>
    </source>
</evidence>
<name>Q39T66_GEOMG</name>
<accession>Q39T66</accession>
<dbReference type="eggNOG" id="COG0110">
    <property type="taxonomic scope" value="Bacteria"/>
</dbReference>
<dbReference type="NCBIfam" id="TIGR03570">
    <property type="entry name" value="NeuD_NnaD"/>
    <property type="match status" value="1"/>
</dbReference>
<dbReference type="PROSITE" id="PS00101">
    <property type="entry name" value="HEXAPEP_TRANSFERASES"/>
    <property type="match status" value="1"/>
</dbReference>
<keyword evidence="3" id="KW-0677">Repeat</keyword>
<dbReference type="HOGENOM" id="CLU_081811_2_0_7"/>
<dbReference type="InterPro" id="IPR011004">
    <property type="entry name" value="Trimer_LpxA-like_sf"/>
</dbReference>
<organism evidence="8 9">
    <name type="scientific">Geobacter metallireducens (strain ATCC 53774 / DSM 7210 / GS-15)</name>
    <dbReference type="NCBI Taxonomy" id="269799"/>
    <lineage>
        <taxon>Bacteria</taxon>
        <taxon>Pseudomonadati</taxon>
        <taxon>Thermodesulfobacteriota</taxon>
        <taxon>Desulfuromonadia</taxon>
        <taxon>Geobacterales</taxon>
        <taxon>Geobacteraceae</taxon>
        <taxon>Geobacter</taxon>
    </lineage>
</organism>
<feature type="binding site" evidence="6">
    <location>
        <position position="79"/>
    </location>
    <ligand>
        <name>substrate</name>
    </ligand>
</feature>
<dbReference type="InterPro" id="IPR041561">
    <property type="entry name" value="PglD_N"/>
</dbReference>
<comment type="similarity">
    <text evidence="1">Belongs to the transferase hexapeptide repeat family.</text>
</comment>
<dbReference type="EMBL" id="CP000148">
    <property type="protein sequence ID" value="ABB32558.1"/>
    <property type="molecule type" value="Genomic_DNA"/>
</dbReference>
<feature type="binding site" evidence="6">
    <location>
        <position position="155"/>
    </location>
    <ligand>
        <name>acetyl-CoA</name>
        <dbReference type="ChEBI" id="CHEBI:57288"/>
    </ligand>
</feature>
<evidence type="ECO:0000256" key="1">
    <source>
        <dbReference type="ARBA" id="ARBA00007274"/>
    </source>
</evidence>
<dbReference type="STRING" id="269799.Gmet_2333"/>
<evidence type="ECO:0000256" key="6">
    <source>
        <dbReference type="PIRSR" id="PIRSR620019-2"/>
    </source>
</evidence>
<dbReference type="PANTHER" id="PTHR43300">
    <property type="entry name" value="ACETYLTRANSFERASE"/>
    <property type="match status" value="1"/>
</dbReference>
<dbReference type="KEGG" id="gme:Gmet_2333"/>
<feature type="active site" description="Proton acceptor" evidence="5">
    <location>
        <position position="146"/>
    </location>
</feature>
<feature type="site" description="Increases basicity of active site His" evidence="5">
    <location>
        <position position="147"/>
    </location>
</feature>
<keyword evidence="4 8" id="KW-0012">Acyltransferase</keyword>
<evidence type="ECO:0000259" key="7">
    <source>
        <dbReference type="Pfam" id="PF17836"/>
    </source>
</evidence>
<keyword evidence="2 8" id="KW-0808">Transferase</keyword>
<dbReference type="PANTHER" id="PTHR43300:SF7">
    <property type="entry name" value="UDP-N-ACETYLBACILLOSAMINE N-ACETYLTRANSFERASE"/>
    <property type="match status" value="1"/>
</dbReference>
<dbReference type="InterPro" id="IPR020019">
    <property type="entry name" value="AcTrfase_PglD-like"/>
</dbReference>
<keyword evidence="9" id="KW-1185">Reference proteome</keyword>
<dbReference type="CDD" id="cd03360">
    <property type="entry name" value="LbH_AT_putative"/>
    <property type="match status" value="1"/>
</dbReference>
<feature type="domain" description="PglD N-terminal" evidence="7">
    <location>
        <begin position="10"/>
        <end position="91"/>
    </location>
</feature>
<reference evidence="8 9" key="2">
    <citation type="journal article" date="2009" name="BMC Microbiol.">
        <title>The genome sequence of Geobacter metallireducens: features of metabolism, physiology and regulation common and dissimilar to Geobacter sulfurreducens.</title>
        <authorList>
            <person name="Aklujkar M."/>
            <person name="Krushkal J."/>
            <person name="DiBartolo G."/>
            <person name="Lapidus A."/>
            <person name="Land M.L."/>
            <person name="Lovley D.R."/>
        </authorList>
    </citation>
    <scope>NUCLEOTIDE SEQUENCE [LARGE SCALE GENOMIC DNA]</scope>
    <source>
        <strain evidence="9">ATCC 53774 / DSM 7210 / GS-15</strain>
    </source>
</reference>
<sequence length="220" mass="22754">MWPGGNNVKKLVVWGASGHAMVVADIVRLRGEYDIVGFLDDVTEGRNGEEFFGLPVFSGRDSLAMLCGQGVRHAIVAFGNCPARLKVAEYLRAQGLELVTAVHPSAVVARDVVIGEGTVVAAGAVINPGVHVGANVIINTSASVDHECTIEDGAHICPGVRLAGRVAVGEGAWIGIGSSIIDRVRIGAGSFIGAGSVVVGDIPDNALAYGVPAKIRKRIE</sequence>
<dbReference type="Gene3D" id="3.40.50.20">
    <property type="match status" value="1"/>
</dbReference>
<proteinExistence type="inferred from homology"/>
<feature type="binding site" evidence="6">
    <location>
        <begin position="17"/>
        <end position="19"/>
    </location>
    <ligand>
        <name>substrate</name>
    </ligand>
</feature>
<protein>
    <submittedName>
        <fullName evidence="8">Acyltransferase, left-handed parallel beta-helix (Hexapeptide repeat) family</fullName>
    </submittedName>
</protein>
<dbReference type="Gene3D" id="2.160.10.10">
    <property type="entry name" value="Hexapeptide repeat proteins"/>
    <property type="match status" value="1"/>
</dbReference>
<evidence type="ECO:0000313" key="8">
    <source>
        <dbReference type="EMBL" id="ABB32558.1"/>
    </source>
</evidence>
<dbReference type="Proteomes" id="UP000007073">
    <property type="component" value="Chromosome"/>
</dbReference>
<dbReference type="Pfam" id="PF00132">
    <property type="entry name" value="Hexapep"/>
    <property type="match status" value="1"/>
</dbReference>
<dbReference type="Pfam" id="PF17836">
    <property type="entry name" value="PglD_N"/>
    <property type="match status" value="1"/>
</dbReference>
<evidence type="ECO:0000256" key="5">
    <source>
        <dbReference type="PIRSR" id="PIRSR620019-1"/>
    </source>
</evidence>
<feature type="binding site" evidence="6">
    <location>
        <position position="176"/>
    </location>
    <ligand>
        <name>acetyl-CoA</name>
        <dbReference type="ChEBI" id="CHEBI:57288"/>
    </ligand>
</feature>
<gene>
    <name evidence="8" type="ordered locus">Gmet_2333</name>
</gene>
<evidence type="ECO:0000256" key="3">
    <source>
        <dbReference type="ARBA" id="ARBA00022737"/>
    </source>
</evidence>